<dbReference type="Proteomes" id="UP000236754">
    <property type="component" value="Unassembled WGS sequence"/>
</dbReference>
<proteinExistence type="predicted"/>
<reference evidence="2 3" key="1">
    <citation type="submission" date="2016-10" db="EMBL/GenBank/DDBJ databases">
        <authorList>
            <person name="de Groot N.N."/>
        </authorList>
    </citation>
    <scope>NUCLEOTIDE SEQUENCE [LARGE SCALE GENOMIC DNA]</scope>
    <source>
        <strain evidence="2 3">CGMCC 4.2023</strain>
    </source>
</reference>
<organism evidence="2 3">
    <name type="scientific">Actinacidiphila yanglinensis</name>
    <dbReference type="NCBI Taxonomy" id="310779"/>
    <lineage>
        <taxon>Bacteria</taxon>
        <taxon>Bacillati</taxon>
        <taxon>Actinomycetota</taxon>
        <taxon>Actinomycetes</taxon>
        <taxon>Kitasatosporales</taxon>
        <taxon>Streptomycetaceae</taxon>
        <taxon>Actinacidiphila</taxon>
    </lineage>
</organism>
<dbReference type="AlphaFoldDB" id="A0A1H6AMC9"/>
<evidence type="ECO:0000313" key="3">
    <source>
        <dbReference type="Proteomes" id="UP000236754"/>
    </source>
</evidence>
<keyword evidence="3" id="KW-1185">Reference proteome</keyword>
<feature type="chain" id="PRO_5009292828" evidence="1">
    <location>
        <begin position="31"/>
        <end position="142"/>
    </location>
</feature>
<gene>
    <name evidence="2" type="ORF">SAMN05216223_105458</name>
</gene>
<protein>
    <submittedName>
        <fullName evidence="2">Peptidase inhibitor family I36</fullName>
    </submittedName>
</protein>
<dbReference type="EMBL" id="FNVU01000005">
    <property type="protein sequence ID" value="SEG48916.1"/>
    <property type="molecule type" value="Genomic_DNA"/>
</dbReference>
<feature type="signal peptide" evidence="1">
    <location>
        <begin position="1"/>
        <end position="30"/>
    </location>
</feature>
<dbReference type="Pfam" id="PF03995">
    <property type="entry name" value="Inhibitor_I36"/>
    <property type="match status" value="1"/>
</dbReference>
<keyword evidence="1" id="KW-0732">Signal</keyword>
<name>A0A1H6AMC9_9ACTN</name>
<accession>A0A1H6AMC9</accession>
<sequence length="142" mass="14742">MRVRKSFSAAAFSVTMATAFLAGSGGSASAADGARQAASVHPAAYTDCKDGWVCFWDYPGFAGGAWSEVNGKGAYGIPAPLAGKVSSVLNNSPYTITLNSNGDCSPSLSLKPGRWYEDLSLENCGGTVYDTWNNRVTGVDIG</sequence>
<evidence type="ECO:0000313" key="2">
    <source>
        <dbReference type="EMBL" id="SEG48916.1"/>
    </source>
</evidence>
<evidence type="ECO:0000256" key="1">
    <source>
        <dbReference type="SAM" id="SignalP"/>
    </source>
</evidence>